<proteinExistence type="predicted"/>
<dbReference type="Gene3D" id="3.10.50.40">
    <property type="match status" value="1"/>
</dbReference>
<dbReference type="PANTHER" id="PTHR47245:SF2">
    <property type="entry name" value="PEPTIDYL-PROLYL CIS-TRANS ISOMERASE HP_0175-RELATED"/>
    <property type="match status" value="1"/>
</dbReference>
<organism evidence="4 5">
    <name type="scientific">Longimonas halophila</name>
    <dbReference type="NCBI Taxonomy" id="1469170"/>
    <lineage>
        <taxon>Bacteria</taxon>
        <taxon>Pseudomonadati</taxon>
        <taxon>Rhodothermota</taxon>
        <taxon>Rhodothermia</taxon>
        <taxon>Rhodothermales</taxon>
        <taxon>Salisaetaceae</taxon>
        <taxon>Longimonas</taxon>
    </lineage>
</organism>
<comment type="caution">
    <text evidence="4">The sequence shown here is derived from an EMBL/GenBank/DDBJ whole genome shotgun (WGS) entry which is preliminary data.</text>
</comment>
<protein>
    <submittedName>
        <fullName evidence="4">Peptidylprolyl isomerase</fullName>
    </submittedName>
</protein>
<accession>A0A2H3NMH9</accession>
<dbReference type="InterPro" id="IPR027304">
    <property type="entry name" value="Trigger_fact/SurA_dom_sf"/>
</dbReference>
<dbReference type="Proteomes" id="UP000221024">
    <property type="component" value="Unassembled WGS sequence"/>
</dbReference>
<dbReference type="Gene3D" id="1.10.4030.10">
    <property type="entry name" value="Porin chaperone SurA, peptide-binding domain"/>
    <property type="match status" value="1"/>
</dbReference>
<dbReference type="InterPro" id="IPR046357">
    <property type="entry name" value="PPIase_dom_sf"/>
</dbReference>
<evidence type="ECO:0000256" key="1">
    <source>
        <dbReference type="PROSITE-ProRule" id="PRU00278"/>
    </source>
</evidence>
<dbReference type="Pfam" id="PF13624">
    <property type="entry name" value="SurA_N_3"/>
    <property type="match status" value="1"/>
</dbReference>
<dbReference type="EMBL" id="PDEP01000010">
    <property type="protein sequence ID" value="PEN05983.1"/>
    <property type="molecule type" value="Genomic_DNA"/>
</dbReference>
<dbReference type="PROSITE" id="PS01096">
    <property type="entry name" value="PPIC_PPIASE_1"/>
    <property type="match status" value="1"/>
</dbReference>
<keyword evidence="1" id="KW-0697">Rotamase</keyword>
<dbReference type="PANTHER" id="PTHR47245">
    <property type="entry name" value="PEPTIDYLPROLYL ISOMERASE"/>
    <property type="match status" value="1"/>
</dbReference>
<feature type="signal peptide" evidence="2">
    <location>
        <begin position="1"/>
        <end position="32"/>
    </location>
</feature>
<dbReference type="Pfam" id="PF13616">
    <property type="entry name" value="Rotamase_3"/>
    <property type="match status" value="1"/>
</dbReference>
<dbReference type="OrthoDB" id="9812372at2"/>
<sequence>MTTLRSLHRSWSLYGALLAVLLVFAGCGGANGEDDDGDDSYTVQRDISDENVAAVVSSDYGTDTLRTAEFQQQLQFARQSMPPNQQGGMARIHQMMLDQYVNNHVLRGEAEARDVQADTATVAQQLQQQRGQFSSEEEFQDALGNAGLTLDSLRTLIAEQVRVQQLRDEIGSDAVEEPTDTEVDEYAAEQRSVSARHILLQVGENADDSTATAAREQAEELITQLNDGADFAELAREYSDGPTADRGGDLGSFTRDRMVEPFADAVFALEEDGQIVQEPVRTQFGYHVIQLTDYGEPMDTEQARSALVEESQQEAYQNALSDLTQQVTVSINPDVVTLSAEESDTESESDEG</sequence>
<dbReference type="InterPro" id="IPR000297">
    <property type="entry name" value="PPIase_PpiC"/>
</dbReference>
<feature type="chain" id="PRO_5013890975" evidence="2">
    <location>
        <begin position="33"/>
        <end position="352"/>
    </location>
</feature>
<reference evidence="4 5" key="1">
    <citation type="submission" date="2017-10" db="EMBL/GenBank/DDBJ databases">
        <title>Draft genome of Longimonas halophila.</title>
        <authorList>
            <person name="Goh K.M."/>
            <person name="Shamsir M.S."/>
            <person name="Lim S.W."/>
        </authorList>
    </citation>
    <scope>NUCLEOTIDE SEQUENCE [LARGE SCALE GENOMIC DNA]</scope>
    <source>
        <strain evidence="4 5">KCTC 42399</strain>
    </source>
</reference>
<dbReference type="GO" id="GO:0003755">
    <property type="term" value="F:peptidyl-prolyl cis-trans isomerase activity"/>
    <property type="evidence" value="ECO:0007669"/>
    <property type="project" value="UniProtKB-KW"/>
</dbReference>
<dbReference type="RefSeq" id="WP_098062672.1">
    <property type="nucleotide sequence ID" value="NZ_PDEP01000010.1"/>
</dbReference>
<gene>
    <name evidence="4" type="ORF">CRI93_10895</name>
</gene>
<keyword evidence="2" id="KW-0732">Signal</keyword>
<keyword evidence="5" id="KW-1185">Reference proteome</keyword>
<name>A0A2H3NMH9_9BACT</name>
<dbReference type="AlphaFoldDB" id="A0A2H3NMH9"/>
<evidence type="ECO:0000313" key="4">
    <source>
        <dbReference type="EMBL" id="PEN05983.1"/>
    </source>
</evidence>
<dbReference type="InterPro" id="IPR050245">
    <property type="entry name" value="PrsA_foldase"/>
</dbReference>
<dbReference type="SUPFAM" id="SSF109998">
    <property type="entry name" value="Triger factor/SurA peptide-binding domain-like"/>
    <property type="match status" value="1"/>
</dbReference>
<evidence type="ECO:0000313" key="5">
    <source>
        <dbReference type="Proteomes" id="UP000221024"/>
    </source>
</evidence>
<evidence type="ECO:0000256" key="2">
    <source>
        <dbReference type="SAM" id="SignalP"/>
    </source>
</evidence>
<evidence type="ECO:0000259" key="3">
    <source>
        <dbReference type="PROSITE" id="PS50198"/>
    </source>
</evidence>
<dbReference type="SUPFAM" id="SSF54534">
    <property type="entry name" value="FKBP-like"/>
    <property type="match status" value="1"/>
</dbReference>
<dbReference type="PROSITE" id="PS51257">
    <property type="entry name" value="PROKAR_LIPOPROTEIN"/>
    <property type="match status" value="1"/>
</dbReference>
<feature type="domain" description="PpiC" evidence="3">
    <location>
        <begin position="190"/>
        <end position="293"/>
    </location>
</feature>
<dbReference type="InterPro" id="IPR023058">
    <property type="entry name" value="PPIase_PpiC_CS"/>
</dbReference>
<keyword evidence="1 4" id="KW-0413">Isomerase</keyword>
<dbReference type="PROSITE" id="PS50198">
    <property type="entry name" value="PPIC_PPIASE_2"/>
    <property type="match status" value="1"/>
</dbReference>